<dbReference type="InterPro" id="IPR050706">
    <property type="entry name" value="Cyclic-di-GMP_PDE-like"/>
</dbReference>
<dbReference type="PROSITE" id="PS50883">
    <property type="entry name" value="EAL"/>
    <property type="match status" value="1"/>
</dbReference>
<dbReference type="RefSeq" id="WP_252282676.1">
    <property type="nucleotide sequence ID" value="NZ_CP026095.1"/>
</dbReference>
<dbReference type="PANTHER" id="PTHR33121">
    <property type="entry name" value="CYCLIC DI-GMP PHOSPHODIESTERASE PDEF"/>
    <property type="match status" value="1"/>
</dbReference>
<organism evidence="1 2">
    <name type="scientific">Peribacillus asahii</name>
    <dbReference type="NCBI Taxonomy" id="228899"/>
    <lineage>
        <taxon>Bacteria</taxon>
        <taxon>Bacillati</taxon>
        <taxon>Bacillota</taxon>
        <taxon>Bacilli</taxon>
        <taxon>Bacillales</taxon>
        <taxon>Bacillaceae</taxon>
        <taxon>Peribacillus</taxon>
    </lineage>
</organism>
<protein>
    <submittedName>
        <fullName evidence="1">Diguanylate cyclase/phosphodiesterase with CBS domain</fullName>
    </submittedName>
</protein>
<dbReference type="GO" id="GO:0071111">
    <property type="term" value="F:cyclic-guanylate-specific phosphodiesterase activity"/>
    <property type="evidence" value="ECO:0007669"/>
    <property type="project" value="InterPro"/>
</dbReference>
<dbReference type="EMBL" id="CP026095">
    <property type="protein sequence ID" value="AZV45069.1"/>
    <property type="molecule type" value="Genomic_DNA"/>
</dbReference>
<gene>
    <name evidence="1" type="ORF">BAOM_4489</name>
</gene>
<dbReference type="Gene3D" id="3.20.20.450">
    <property type="entry name" value="EAL domain"/>
    <property type="match status" value="1"/>
</dbReference>
<reference evidence="1 2" key="1">
    <citation type="submission" date="2018-01" db="EMBL/GenBank/DDBJ databases">
        <title>Bacillus asahii Genome sequencing and assembly.</title>
        <authorList>
            <person name="Jiang H."/>
            <person name="Feng Y."/>
            <person name="Zhao F."/>
            <person name="Lin X."/>
        </authorList>
    </citation>
    <scope>NUCLEOTIDE SEQUENCE [LARGE SCALE GENOMIC DNA]</scope>
    <source>
        <strain evidence="1 2">OM18</strain>
    </source>
</reference>
<dbReference type="Pfam" id="PF00563">
    <property type="entry name" value="EAL"/>
    <property type="match status" value="1"/>
</dbReference>
<dbReference type="Proteomes" id="UP000283095">
    <property type="component" value="Chromosome"/>
</dbReference>
<dbReference type="PANTHER" id="PTHR33121:SF76">
    <property type="entry name" value="SIGNALING PROTEIN"/>
    <property type="match status" value="1"/>
</dbReference>
<dbReference type="SUPFAM" id="SSF141868">
    <property type="entry name" value="EAL domain-like"/>
    <property type="match status" value="1"/>
</dbReference>
<name>A0A3Q9RMD8_9BACI</name>
<dbReference type="InterPro" id="IPR035919">
    <property type="entry name" value="EAL_sf"/>
</dbReference>
<accession>A0A3Q9RMD8</accession>
<dbReference type="InterPro" id="IPR001633">
    <property type="entry name" value="EAL_dom"/>
</dbReference>
<sequence length="397" mass="45027">MIQAVNVSFSQGYEVAVIVFDIQDVLQFKEEMGKQQYDTYIKQLKKAFKKAIVDRIPKEDILILHDYNSDNVTFLMRIDCTEKKSRELDEIIYMITANVQEHLQEISPQFKSSFITGYMFVEKSQYPTEHAVNRAYKQAVIMTEEKKKAGFSGLMMTIDDIISNQHIRLMVQPIVEVATNQMKAHEVLTRGPAGTDLENPLALFSAARQTGRLYELEQIVLEKTFRQVSENDLLKQVFINLTPVTIENLRFPTDIKAMLDKYPSISAEQFVLEITEREAINHIDYFIANIQSLRQLGFQIAVDDTGAGYSNLNTIIEIMPDIIKIDRSVIQNIDSSTVKESMLKGLLLIAKETGSIVVAEGIESKGEAMVLSKNNVDLAQGYFYARPTGVEKLKVSS</sequence>
<dbReference type="SMART" id="SM00052">
    <property type="entry name" value="EAL"/>
    <property type="match status" value="1"/>
</dbReference>
<dbReference type="CDD" id="cd01948">
    <property type="entry name" value="EAL"/>
    <property type="match status" value="1"/>
</dbReference>
<dbReference type="KEGG" id="pasa:BAOM_4489"/>
<proteinExistence type="predicted"/>
<evidence type="ECO:0000313" key="1">
    <source>
        <dbReference type="EMBL" id="AZV45069.1"/>
    </source>
</evidence>
<evidence type="ECO:0000313" key="2">
    <source>
        <dbReference type="Proteomes" id="UP000283095"/>
    </source>
</evidence>
<dbReference type="AlphaFoldDB" id="A0A3Q9RMD8"/>